<dbReference type="AlphaFoldDB" id="A0A388JX22"/>
<keyword evidence="8" id="KW-0418">Kinase</keyword>
<keyword evidence="9" id="KW-0067">ATP-binding</keyword>
<dbReference type="OrthoDB" id="303614at2759"/>
<feature type="region of interest" description="Disordered" evidence="13">
    <location>
        <begin position="230"/>
        <end position="260"/>
    </location>
</feature>
<dbReference type="PANTHER" id="PTHR45339:SF6">
    <property type="entry name" value="SENSORY HISTIDINE PROTEIN KINASE"/>
    <property type="match status" value="1"/>
</dbReference>
<feature type="compositionally biased region" description="Basic and acidic residues" evidence="13">
    <location>
        <begin position="25"/>
        <end position="37"/>
    </location>
</feature>
<dbReference type="STRING" id="69332.A0A388JX22"/>
<feature type="transmembrane region" description="Helical" evidence="14">
    <location>
        <begin position="275"/>
        <end position="297"/>
    </location>
</feature>
<dbReference type="EC" id="2.7.13.3" evidence="3"/>
<dbReference type="SMART" id="SM00388">
    <property type="entry name" value="HisKA"/>
    <property type="match status" value="1"/>
</dbReference>
<keyword evidence="4" id="KW-0597">Phosphoprotein</keyword>
<dbReference type="GO" id="GO:0000155">
    <property type="term" value="F:phosphorelay sensor kinase activity"/>
    <property type="evidence" value="ECO:0007669"/>
    <property type="project" value="InterPro"/>
</dbReference>
<keyword evidence="6 14" id="KW-0812">Transmembrane</keyword>
<dbReference type="InterPro" id="IPR003661">
    <property type="entry name" value="HisK_dim/P_dom"/>
</dbReference>
<dbReference type="Gene3D" id="3.30.565.10">
    <property type="entry name" value="Histidine kinase-like ATPase, C-terminal domain"/>
    <property type="match status" value="1"/>
</dbReference>
<keyword evidence="7" id="KW-0547">Nucleotide-binding</keyword>
<dbReference type="Proteomes" id="UP000265515">
    <property type="component" value="Unassembled WGS sequence"/>
</dbReference>
<name>A0A388JX22_CHABU</name>
<protein>
    <recommendedName>
        <fullName evidence="3">histidine kinase</fullName>
        <ecNumber evidence="3">2.7.13.3</ecNumber>
    </recommendedName>
</protein>
<keyword evidence="12 14" id="KW-0472">Membrane</keyword>
<proteinExistence type="predicted"/>
<comment type="caution">
    <text evidence="17">The sequence shown here is derived from an EMBL/GenBank/DDBJ whole genome shotgun (WGS) entry which is preliminary data.</text>
</comment>
<feature type="domain" description="CHASE" evidence="16">
    <location>
        <begin position="437"/>
        <end position="546"/>
    </location>
</feature>
<evidence type="ECO:0000256" key="1">
    <source>
        <dbReference type="ARBA" id="ARBA00000085"/>
    </source>
</evidence>
<dbReference type="PROSITE" id="PS50109">
    <property type="entry name" value="HIS_KIN"/>
    <property type="match status" value="1"/>
</dbReference>
<keyword evidence="5" id="KW-0808">Transferase</keyword>
<evidence type="ECO:0000259" key="16">
    <source>
        <dbReference type="PROSITE" id="PS50839"/>
    </source>
</evidence>
<dbReference type="Gramene" id="GBG62317">
    <property type="protein sequence ID" value="GBG62317"/>
    <property type="gene ID" value="CBR_g29925"/>
</dbReference>
<evidence type="ECO:0000256" key="5">
    <source>
        <dbReference type="ARBA" id="ARBA00022679"/>
    </source>
</evidence>
<keyword evidence="10 14" id="KW-1133">Transmembrane helix</keyword>
<dbReference type="Pfam" id="PF00512">
    <property type="entry name" value="HisKA"/>
    <property type="match status" value="1"/>
</dbReference>
<comment type="catalytic activity">
    <reaction evidence="1">
        <text>ATP + protein L-histidine = ADP + protein N-phospho-L-histidine.</text>
        <dbReference type="EC" id="2.7.13.3"/>
    </reaction>
</comment>
<sequence length="924" mass="102051">MITVENCDCNERHSSHDAAQLACERQTDLPGHARDPEADSGGQHFASSQRQPPCGLLSSSSFRGGKHGQQSVTERASEGLAAERASHSVPTLSPGRGIESEIEPGSAPLLTSASNGACVSEPGPEHGPGPGPGVGPQLEPEGKWKWTWNIINRLGIAVGRSGKPPPPPPSPPSPVADAATTSLSEGAHQVVQITSHQSQEQETQARRSKRELVNARRREHLSFAGNSEADTARAGAGGCRGIRRRKKQQAPRPLGWGSSQADQDKWRWSMRRQQASAILCFFLGLGVSAFLFSRLYVKGLEEHRKTLQGICDQSTNVLRGEFQHAMHGVRVLSTVIQQFHAVRSKPILDLETFVRFEAATSFSRPETAWMTYGLQVMEDEKVAFESKVRQVAAKDEPLLLNRITDAAAWVNFKAVNGTIKINSTCNMFSPGKASLESYPVILSNGPSLRLLGFDLLACFSAVDGYLDAVLDASAKGEILFFRPYIARSEGYPKTLLILMVPIYKTTKVSVNYPDYANVTRQERLDALDGVLTLGFQFDPLLRRIQSEIKGLPDARMAIADITDPENPLPLDLTSLQEYHDTKKFNRSLFAVSSELDLYSHSRKYEVWCFRKKPKFVPRQELMWVSLCLVISWLLVYILWAGAVRMEGMRKHLLRVEFLNDELSAAKEAAEVADLSKSSFLATISHEIRTPMNGVLGMLSLLLDTDLTGLQMDYTETALTSGNILISIINDILDVSKIDSGLMDLESIPFNLHSLFDEVLSMSSDKARERNLEFAVLIQDAVPAVAVGDPSRIRQRKGTAGVDGDESLMTTLSSRMTKTTAAMNEGEDHHHGEGEGHDDDEGEDHHDGKGEGRQEHEGEDHHDGEGEDHRDDGEAQLRYSPNVQNENESSSKPSEDSSRLVRPLLPKRSRHLRDLSLALTRWINR</sequence>
<evidence type="ECO:0000256" key="4">
    <source>
        <dbReference type="ARBA" id="ARBA00022553"/>
    </source>
</evidence>
<evidence type="ECO:0000256" key="10">
    <source>
        <dbReference type="ARBA" id="ARBA00022989"/>
    </source>
</evidence>
<evidence type="ECO:0000259" key="15">
    <source>
        <dbReference type="PROSITE" id="PS50109"/>
    </source>
</evidence>
<evidence type="ECO:0000256" key="3">
    <source>
        <dbReference type="ARBA" id="ARBA00012438"/>
    </source>
</evidence>
<feature type="compositionally biased region" description="Polar residues" evidence="13">
    <location>
        <begin position="191"/>
        <end position="202"/>
    </location>
</feature>
<feature type="compositionally biased region" description="Basic and acidic residues" evidence="13">
    <location>
        <begin position="842"/>
        <end position="874"/>
    </location>
</feature>
<gene>
    <name evidence="17" type="ORF">CBR_g29925</name>
</gene>
<evidence type="ECO:0000256" key="14">
    <source>
        <dbReference type="SAM" id="Phobius"/>
    </source>
</evidence>
<dbReference type="InterPro" id="IPR006189">
    <property type="entry name" value="CHASE_dom"/>
</dbReference>
<evidence type="ECO:0000256" key="9">
    <source>
        <dbReference type="ARBA" id="ARBA00022840"/>
    </source>
</evidence>
<keyword evidence="11" id="KW-0902">Two-component regulatory system</keyword>
<evidence type="ECO:0000256" key="2">
    <source>
        <dbReference type="ARBA" id="ARBA00004370"/>
    </source>
</evidence>
<evidence type="ECO:0000313" key="17">
    <source>
        <dbReference type="EMBL" id="GBG62317.1"/>
    </source>
</evidence>
<dbReference type="GO" id="GO:0016020">
    <property type="term" value="C:membrane"/>
    <property type="evidence" value="ECO:0007669"/>
    <property type="project" value="UniProtKB-SubCell"/>
</dbReference>
<feature type="compositionally biased region" description="Pro residues" evidence="13">
    <location>
        <begin position="163"/>
        <end position="174"/>
    </location>
</feature>
<dbReference type="SUPFAM" id="SSF47384">
    <property type="entry name" value="Homodimeric domain of signal transducing histidine kinase"/>
    <property type="match status" value="1"/>
</dbReference>
<feature type="compositionally biased region" description="Basic and acidic residues" evidence="13">
    <location>
        <begin position="825"/>
        <end position="834"/>
    </location>
</feature>
<dbReference type="InterPro" id="IPR036890">
    <property type="entry name" value="HATPase_C_sf"/>
</dbReference>
<comment type="subcellular location">
    <subcellularLocation>
        <location evidence="2">Membrane</location>
    </subcellularLocation>
</comment>
<dbReference type="Gene3D" id="3.30.450.350">
    <property type="entry name" value="CHASE domain"/>
    <property type="match status" value="1"/>
</dbReference>
<evidence type="ECO:0000256" key="12">
    <source>
        <dbReference type="ARBA" id="ARBA00023136"/>
    </source>
</evidence>
<evidence type="ECO:0000256" key="11">
    <source>
        <dbReference type="ARBA" id="ARBA00023012"/>
    </source>
</evidence>
<reference evidence="17 18" key="1">
    <citation type="journal article" date="2018" name="Cell">
        <title>The Chara Genome: Secondary Complexity and Implications for Plant Terrestrialization.</title>
        <authorList>
            <person name="Nishiyama T."/>
            <person name="Sakayama H."/>
            <person name="Vries J.D."/>
            <person name="Buschmann H."/>
            <person name="Saint-Marcoux D."/>
            <person name="Ullrich K.K."/>
            <person name="Haas F.B."/>
            <person name="Vanderstraeten L."/>
            <person name="Becker D."/>
            <person name="Lang D."/>
            <person name="Vosolsobe S."/>
            <person name="Rombauts S."/>
            <person name="Wilhelmsson P.K.I."/>
            <person name="Janitza P."/>
            <person name="Kern R."/>
            <person name="Heyl A."/>
            <person name="Rumpler F."/>
            <person name="Villalobos L.I.A.C."/>
            <person name="Clay J.M."/>
            <person name="Skokan R."/>
            <person name="Toyoda A."/>
            <person name="Suzuki Y."/>
            <person name="Kagoshima H."/>
            <person name="Schijlen E."/>
            <person name="Tajeshwar N."/>
            <person name="Catarino B."/>
            <person name="Hetherington A.J."/>
            <person name="Saltykova A."/>
            <person name="Bonnot C."/>
            <person name="Breuninger H."/>
            <person name="Symeonidi A."/>
            <person name="Radhakrishnan G.V."/>
            <person name="Van Nieuwerburgh F."/>
            <person name="Deforce D."/>
            <person name="Chang C."/>
            <person name="Karol K.G."/>
            <person name="Hedrich R."/>
            <person name="Ulvskov P."/>
            <person name="Glockner G."/>
            <person name="Delwiche C.F."/>
            <person name="Petrasek J."/>
            <person name="Van de Peer Y."/>
            <person name="Friml J."/>
            <person name="Beilby M."/>
            <person name="Dolan L."/>
            <person name="Kohara Y."/>
            <person name="Sugano S."/>
            <person name="Fujiyama A."/>
            <person name="Delaux P.-M."/>
            <person name="Quint M."/>
            <person name="TheiBen G."/>
            <person name="Hagemann M."/>
            <person name="Harholt J."/>
            <person name="Dunand C."/>
            <person name="Zachgo S."/>
            <person name="Langdale J."/>
            <person name="Maumus F."/>
            <person name="Straeten D.V.D."/>
            <person name="Gould S.B."/>
            <person name="Rensing S.A."/>
        </authorList>
    </citation>
    <scope>NUCLEOTIDE SEQUENCE [LARGE SCALE GENOMIC DNA]</scope>
    <source>
        <strain evidence="17 18">S276</strain>
    </source>
</reference>
<evidence type="ECO:0000256" key="7">
    <source>
        <dbReference type="ARBA" id="ARBA00022741"/>
    </source>
</evidence>
<dbReference type="Gene3D" id="1.10.287.130">
    <property type="match status" value="1"/>
</dbReference>
<dbReference type="PANTHER" id="PTHR45339">
    <property type="entry name" value="HYBRID SIGNAL TRANSDUCTION HISTIDINE KINASE J"/>
    <property type="match status" value="1"/>
</dbReference>
<feature type="compositionally biased region" description="Polar residues" evidence="13">
    <location>
        <begin position="45"/>
        <end position="74"/>
    </location>
</feature>
<dbReference type="PROSITE" id="PS50839">
    <property type="entry name" value="CHASE"/>
    <property type="match status" value="1"/>
</dbReference>
<dbReference type="InterPro" id="IPR042240">
    <property type="entry name" value="CHASE_sf"/>
</dbReference>
<dbReference type="InterPro" id="IPR005467">
    <property type="entry name" value="His_kinase_dom"/>
</dbReference>
<dbReference type="SUPFAM" id="SSF55874">
    <property type="entry name" value="ATPase domain of HSP90 chaperone/DNA topoisomerase II/histidine kinase"/>
    <property type="match status" value="1"/>
</dbReference>
<dbReference type="InterPro" id="IPR036097">
    <property type="entry name" value="HisK_dim/P_sf"/>
</dbReference>
<dbReference type="GO" id="GO:0005524">
    <property type="term" value="F:ATP binding"/>
    <property type="evidence" value="ECO:0007669"/>
    <property type="project" value="UniProtKB-KW"/>
</dbReference>
<feature type="region of interest" description="Disordered" evidence="13">
    <location>
        <begin position="25"/>
        <end position="140"/>
    </location>
</feature>
<feature type="domain" description="Histidine kinase" evidence="15">
    <location>
        <begin position="682"/>
        <end position="794"/>
    </location>
</feature>
<dbReference type="FunFam" id="1.10.287.130:FF:000002">
    <property type="entry name" value="Two-component osmosensing histidine kinase"/>
    <property type="match status" value="1"/>
</dbReference>
<evidence type="ECO:0000256" key="6">
    <source>
        <dbReference type="ARBA" id="ARBA00022692"/>
    </source>
</evidence>
<organism evidence="17 18">
    <name type="scientific">Chara braunii</name>
    <name type="common">Braun's stonewort</name>
    <dbReference type="NCBI Taxonomy" id="69332"/>
    <lineage>
        <taxon>Eukaryota</taxon>
        <taxon>Viridiplantae</taxon>
        <taxon>Streptophyta</taxon>
        <taxon>Charophyceae</taxon>
        <taxon>Charales</taxon>
        <taxon>Characeae</taxon>
        <taxon>Chara</taxon>
    </lineage>
</organism>
<evidence type="ECO:0000256" key="13">
    <source>
        <dbReference type="SAM" id="MobiDB-lite"/>
    </source>
</evidence>
<feature type="transmembrane region" description="Helical" evidence="14">
    <location>
        <begin position="621"/>
        <end position="643"/>
    </location>
</feature>
<feature type="region of interest" description="Disordered" evidence="13">
    <location>
        <begin position="157"/>
        <end position="211"/>
    </location>
</feature>
<feature type="region of interest" description="Disordered" evidence="13">
    <location>
        <begin position="822"/>
        <end position="903"/>
    </location>
</feature>
<keyword evidence="18" id="KW-1185">Reference proteome</keyword>
<evidence type="ECO:0000256" key="8">
    <source>
        <dbReference type="ARBA" id="ARBA00022777"/>
    </source>
</evidence>
<evidence type="ECO:0000313" key="18">
    <source>
        <dbReference type="Proteomes" id="UP000265515"/>
    </source>
</evidence>
<accession>A0A388JX22</accession>
<dbReference type="CDD" id="cd00082">
    <property type="entry name" value="HisKA"/>
    <property type="match status" value="1"/>
</dbReference>
<dbReference type="EMBL" id="BFEA01000027">
    <property type="protein sequence ID" value="GBG62317.1"/>
    <property type="molecule type" value="Genomic_DNA"/>
</dbReference>